<accession>A0A2P8R0D3</accession>
<keyword evidence="2 8" id="KW-0808">Transferase</keyword>
<dbReference type="GO" id="GO:0005524">
    <property type="term" value="F:ATP binding"/>
    <property type="evidence" value="ECO:0007669"/>
    <property type="project" value="UniProtKB-UniRule"/>
</dbReference>
<dbReference type="GO" id="GO:0070733">
    <property type="term" value="F:AMPylase activity"/>
    <property type="evidence" value="ECO:0007669"/>
    <property type="project" value="UniProtKB-EC"/>
</dbReference>
<dbReference type="InterPro" id="IPR003846">
    <property type="entry name" value="SelO"/>
</dbReference>
<feature type="binding site" evidence="8">
    <location>
        <position position="93"/>
    </location>
    <ligand>
        <name>ATP</name>
        <dbReference type="ChEBI" id="CHEBI:30616"/>
    </ligand>
</feature>
<feature type="binding site" evidence="8">
    <location>
        <position position="257"/>
    </location>
    <ligand>
        <name>Mg(2+)</name>
        <dbReference type="ChEBI" id="CHEBI:18420"/>
    </ligand>
</feature>
<dbReference type="AlphaFoldDB" id="A0A2P8R0D3"/>
<evidence type="ECO:0000313" key="9">
    <source>
        <dbReference type="EMBL" id="PSM51950.1"/>
    </source>
</evidence>
<evidence type="ECO:0000256" key="3">
    <source>
        <dbReference type="ARBA" id="ARBA00022695"/>
    </source>
</evidence>
<comment type="catalytic activity">
    <reaction evidence="8">
        <text>L-tyrosyl-[protein] + ATP = O-(5'-adenylyl)-L-tyrosyl-[protein] + diphosphate</text>
        <dbReference type="Rhea" id="RHEA:54288"/>
        <dbReference type="Rhea" id="RHEA-COMP:10136"/>
        <dbReference type="Rhea" id="RHEA-COMP:13846"/>
        <dbReference type="ChEBI" id="CHEBI:30616"/>
        <dbReference type="ChEBI" id="CHEBI:33019"/>
        <dbReference type="ChEBI" id="CHEBI:46858"/>
        <dbReference type="ChEBI" id="CHEBI:83624"/>
        <dbReference type="EC" id="2.7.7.108"/>
    </reaction>
</comment>
<keyword evidence="6 8" id="KW-0067">ATP-binding</keyword>
<evidence type="ECO:0000256" key="8">
    <source>
        <dbReference type="HAMAP-Rule" id="MF_00692"/>
    </source>
</evidence>
<keyword evidence="7 8" id="KW-0460">Magnesium</keyword>
<evidence type="ECO:0000256" key="1">
    <source>
        <dbReference type="ARBA" id="ARBA00009747"/>
    </source>
</evidence>
<evidence type="ECO:0000256" key="5">
    <source>
        <dbReference type="ARBA" id="ARBA00022741"/>
    </source>
</evidence>
<dbReference type="Pfam" id="PF02696">
    <property type="entry name" value="SelO"/>
    <property type="match status" value="1"/>
</dbReference>
<comment type="catalytic activity">
    <reaction evidence="8">
        <text>L-histidyl-[protein] + UTP = N(tele)-(5'-uridylyl)-L-histidyl-[protein] + diphosphate</text>
        <dbReference type="Rhea" id="RHEA:83891"/>
        <dbReference type="Rhea" id="RHEA-COMP:9745"/>
        <dbReference type="Rhea" id="RHEA-COMP:20239"/>
        <dbReference type="ChEBI" id="CHEBI:29979"/>
        <dbReference type="ChEBI" id="CHEBI:33019"/>
        <dbReference type="ChEBI" id="CHEBI:46398"/>
        <dbReference type="ChEBI" id="CHEBI:233474"/>
    </reaction>
</comment>
<keyword evidence="5 8" id="KW-0547">Nucleotide-binding</keyword>
<evidence type="ECO:0000256" key="4">
    <source>
        <dbReference type="ARBA" id="ARBA00022723"/>
    </source>
</evidence>
<sequence length="498" mass="56537">MNLSEKSGWSIVNTYEKLPKKFYSKVKNANFLNPKLILYNESLAKTLGIDEEIEKLSEDEKAEIFVGNKPIKHTKPIAQAYAGHQFGHFTILGDGRAMLIAEQQALDGKIYDLHLKGSGTTPYSRGGDGKAVIKPMLREYLISEAMHYLGISTTRSLAVSLTGEEIYRNGMEQGAVLARVASSHLRVGTFEFASLNEKEDLKKLANYAIKRHYGEILTQNEENIYTKLLQNVIEKQANLIAKWQLVGFIHGVMNTDNMTISGESIDYGPCAFMNEYDVNTVFSSIDRNGRYAYGNQPSIGQWNLSKFADTLLPLIHKDEDMAVKIATKALSKYSLKFNKAFISGMKAKIGLLNNEDDYLELIQNLLTMMQEMGADYTNTFVRLTLKMGGKDGSYLQGTKELFDSSKFKIWQKKWLENINSSKIDKKQIFENMKKANPFIIPRNNIVEDVLKKASSGNFEEFNNFLNALKNPYEYKDKNKNYQELPPKTMQKYQTFCGT</sequence>
<comment type="caution">
    <text evidence="9">The sequence shown here is derived from an EMBL/GenBank/DDBJ whole genome shotgun (WGS) entry which is preliminary data.</text>
</comment>
<dbReference type="PANTHER" id="PTHR32057:SF14">
    <property type="entry name" value="PROTEIN ADENYLYLTRANSFERASE SELO, MITOCHONDRIAL"/>
    <property type="match status" value="1"/>
</dbReference>
<proteinExistence type="inferred from homology"/>
<dbReference type="PANTHER" id="PTHR32057">
    <property type="entry name" value="PROTEIN ADENYLYLTRANSFERASE SELO, MITOCHONDRIAL"/>
    <property type="match status" value="1"/>
</dbReference>
<feature type="active site" description="Proton acceptor" evidence="8">
    <location>
        <position position="256"/>
    </location>
</feature>
<evidence type="ECO:0000256" key="6">
    <source>
        <dbReference type="ARBA" id="ARBA00022840"/>
    </source>
</evidence>
<feature type="binding site" evidence="8">
    <location>
        <position position="266"/>
    </location>
    <ligand>
        <name>Mg(2+)</name>
        <dbReference type="ChEBI" id="CHEBI:18420"/>
    </ligand>
</feature>
<feature type="binding site" evidence="8">
    <location>
        <position position="116"/>
    </location>
    <ligand>
        <name>ATP</name>
        <dbReference type="ChEBI" id="CHEBI:30616"/>
    </ligand>
</feature>
<dbReference type="GO" id="GO:0030145">
    <property type="term" value="F:manganese ion binding"/>
    <property type="evidence" value="ECO:0007669"/>
    <property type="project" value="UniProtKB-UniRule"/>
</dbReference>
<name>A0A2P8R0D3_9BACT</name>
<keyword evidence="10" id="KW-1185">Reference proteome</keyword>
<evidence type="ECO:0000313" key="10">
    <source>
        <dbReference type="Proteomes" id="UP000240535"/>
    </source>
</evidence>
<dbReference type="EC" id="2.7.7.-" evidence="8"/>
<feature type="binding site" evidence="8">
    <location>
        <position position="96"/>
    </location>
    <ligand>
        <name>ATP</name>
        <dbReference type="ChEBI" id="CHEBI:30616"/>
    </ligand>
</feature>
<gene>
    <name evidence="8" type="primary">ydiU</name>
    <name evidence="8" type="synonym">selO</name>
    <name evidence="9" type="ORF">CQ405_05135</name>
</gene>
<dbReference type="Proteomes" id="UP000240535">
    <property type="component" value="Unassembled WGS sequence"/>
</dbReference>
<evidence type="ECO:0000256" key="7">
    <source>
        <dbReference type="ARBA" id="ARBA00022842"/>
    </source>
</evidence>
<comment type="cofactor">
    <cofactor evidence="8">
        <name>Mg(2+)</name>
        <dbReference type="ChEBI" id="CHEBI:18420"/>
    </cofactor>
    <cofactor evidence="8">
        <name>Mn(2+)</name>
        <dbReference type="ChEBI" id="CHEBI:29035"/>
    </cofactor>
</comment>
<feature type="binding site" evidence="8">
    <location>
        <position position="179"/>
    </location>
    <ligand>
        <name>ATP</name>
        <dbReference type="ChEBI" id="CHEBI:30616"/>
    </ligand>
</feature>
<dbReference type="OrthoDB" id="9776281at2"/>
<dbReference type="NCBIfam" id="NF000658">
    <property type="entry name" value="PRK00029.1"/>
    <property type="match status" value="1"/>
</dbReference>
<comment type="catalytic activity">
    <reaction evidence="8">
        <text>L-seryl-[protein] + ATP = 3-O-(5'-adenylyl)-L-seryl-[protein] + diphosphate</text>
        <dbReference type="Rhea" id="RHEA:58120"/>
        <dbReference type="Rhea" id="RHEA-COMP:9863"/>
        <dbReference type="Rhea" id="RHEA-COMP:15073"/>
        <dbReference type="ChEBI" id="CHEBI:29999"/>
        <dbReference type="ChEBI" id="CHEBI:30616"/>
        <dbReference type="ChEBI" id="CHEBI:33019"/>
        <dbReference type="ChEBI" id="CHEBI:142516"/>
        <dbReference type="EC" id="2.7.7.108"/>
    </reaction>
</comment>
<comment type="catalytic activity">
    <reaction evidence="8">
        <text>L-seryl-[protein] + UTP = O-(5'-uridylyl)-L-seryl-[protein] + diphosphate</text>
        <dbReference type="Rhea" id="RHEA:64604"/>
        <dbReference type="Rhea" id="RHEA-COMP:9863"/>
        <dbReference type="Rhea" id="RHEA-COMP:16635"/>
        <dbReference type="ChEBI" id="CHEBI:29999"/>
        <dbReference type="ChEBI" id="CHEBI:33019"/>
        <dbReference type="ChEBI" id="CHEBI:46398"/>
        <dbReference type="ChEBI" id="CHEBI:156051"/>
    </reaction>
</comment>
<comment type="similarity">
    <text evidence="1 8">Belongs to the SELO family.</text>
</comment>
<keyword evidence="4 8" id="KW-0479">Metal-binding</keyword>
<dbReference type="HAMAP" id="MF_00692">
    <property type="entry name" value="SelO"/>
    <property type="match status" value="1"/>
</dbReference>
<dbReference type="GO" id="GO:0000287">
    <property type="term" value="F:magnesium ion binding"/>
    <property type="evidence" value="ECO:0007669"/>
    <property type="project" value="UniProtKB-UniRule"/>
</dbReference>
<keyword evidence="3 8" id="KW-0548">Nucleotidyltransferase</keyword>
<reference evidence="10" key="1">
    <citation type="submission" date="2017-10" db="EMBL/GenBank/DDBJ databases">
        <title>Campylobacter species from seals.</title>
        <authorList>
            <person name="Gilbert M.J."/>
            <person name="Zomer A.L."/>
            <person name="Timmerman A.J."/>
            <person name="Duim B."/>
            <person name="Wagenaar J.A."/>
        </authorList>
    </citation>
    <scope>NUCLEOTIDE SEQUENCE [LARGE SCALE GENOMIC DNA]</scope>
    <source>
        <strain evidence="10">17S00004-5</strain>
    </source>
</reference>
<protein>
    <recommendedName>
        <fullName evidence="8">Protein nucleotidyltransferase YdiU</fullName>
        <ecNumber evidence="8">2.7.7.-</ecNumber>
    </recommendedName>
    <alternativeName>
        <fullName evidence="8">Protein adenylyltransferase YdiU</fullName>
        <ecNumber evidence="8">2.7.7.108</ecNumber>
    </alternativeName>
    <alternativeName>
        <fullName evidence="8">Protein uridylyltransferase YdiU</fullName>
        <ecNumber evidence="8">2.7.7.-</ecNumber>
    </alternativeName>
</protein>
<organism evidence="9 10">
    <name type="scientific">Campylobacter blaseri</name>
    <dbReference type="NCBI Taxonomy" id="2042961"/>
    <lineage>
        <taxon>Bacteria</taxon>
        <taxon>Pseudomonadati</taxon>
        <taxon>Campylobacterota</taxon>
        <taxon>Epsilonproteobacteria</taxon>
        <taxon>Campylobacterales</taxon>
        <taxon>Campylobacteraceae</taxon>
        <taxon>Campylobacter</taxon>
    </lineage>
</organism>
<feature type="binding site" evidence="8">
    <location>
        <position position="129"/>
    </location>
    <ligand>
        <name>ATP</name>
        <dbReference type="ChEBI" id="CHEBI:30616"/>
    </ligand>
</feature>
<feature type="binding site" evidence="8">
    <location>
        <position position="128"/>
    </location>
    <ligand>
        <name>ATP</name>
        <dbReference type="ChEBI" id="CHEBI:30616"/>
    </ligand>
</feature>
<feature type="binding site" evidence="8">
    <location>
        <position position="266"/>
    </location>
    <ligand>
        <name>ATP</name>
        <dbReference type="ChEBI" id="CHEBI:30616"/>
    </ligand>
</feature>
<feature type="binding site" evidence="8">
    <location>
        <position position="186"/>
    </location>
    <ligand>
        <name>ATP</name>
        <dbReference type="ChEBI" id="CHEBI:30616"/>
    </ligand>
</feature>
<dbReference type="EMBL" id="PDHH01000004">
    <property type="protein sequence ID" value="PSM51950.1"/>
    <property type="molecule type" value="Genomic_DNA"/>
</dbReference>
<feature type="binding site" evidence="8">
    <location>
        <position position="95"/>
    </location>
    <ligand>
        <name>ATP</name>
        <dbReference type="ChEBI" id="CHEBI:30616"/>
    </ligand>
</feature>
<keyword evidence="8" id="KW-0464">Manganese</keyword>
<dbReference type="RefSeq" id="WP_106871373.1">
    <property type="nucleotide sequence ID" value="NZ_CP053841.1"/>
</dbReference>
<comment type="function">
    <text evidence="8">Nucleotidyltransferase involved in the post-translational modification of proteins. It can catalyze the addition of adenosine monophosphate (AMP) or uridine monophosphate (UMP) to a protein, resulting in modifications known as AMPylation and UMPylation.</text>
</comment>
<evidence type="ECO:0000256" key="2">
    <source>
        <dbReference type="ARBA" id="ARBA00022679"/>
    </source>
</evidence>
<comment type="catalytic activity">
    <reaction evidence="8">
        <text>L-tyrosyl-[protein] + UTP = O-(5'-uridylyl)-L-tyrosyl-[protein] + diphosphate</text>
        <dbReference type="Rhea" id="RHEA:83887"/>
        <dbReference type="Rhea" id="RHEA-COMP:10136"/>
        <dbReference type="Rhea" id="RHEA-COMP:20238"/>
        <dbReference type="ChEBI" id="CHEBI:33019"/>
        <dbReference type="ChEBI" id="CHEBI:46398"/>
        <dbReference type="ChEBI" id="CHEBI:46858"/>
        <dbReference type="ChEBI" id="CHEBI:90602"/>
    </reaction>
</comment>
<comment type="catalytic activity">
    <reaction evidence="8">
        <text>L-threonyl-[protein] + ATP = 3-O-(5'-adenylyl)-L-threonyl-[protein] + diphosphate</text>
        <dbReference type="Rhea" id="RHEA:54292"/>
        <dbReference type="Rhea" id="RHEA-COMP:11060"/>
        <dbReference type="Rhea" id="RHEA-COMP:13847"/>
        <dbReference type="ChEBI" id="CHEBI:30013"/>
        <dbReference type="ChEBI" id="CHEBI:30616"/>
        <dbReference type="ChEBI" id="CHEBI:33019"/>
        <dbReference type="ChEBI" id="CHEBI:138113"/>
        <dbReference type="EC" id="2.7.7.108"/>
    </reaction>
</comment>
<dbReference type="EC" id="2.7.7.108" evidence="8"/>